<keyword evidence="6" id="KW-0863">Zinc-finger</keyword>
<evidence type="ECO:0000313" key="11">
    <source>
        <dbReference type="EMBL" id="RYR51614.1"/>
    </source>
</evidence>
<evidence type="ECO:0000256" key="7">
    <source>
        <dbReference type="ARBA" id="ARBA00022833"/>
    </source>
</evidence>
<protein>
    <recommendedName>
        <fullName evidence="10">GRF-type domain-containing protein</fullName>
    </recommendedName>
</protein>
<keyword evidence="9" id="KW-0732">Signal</keyword>
<dbReference type="AlphaFoldDB" id="A0A445CL16"/>
<evidence type="ECO:0000259" key="10">
    <source>
        <dbReference type="Pfam" id="PF06839"/>
    </source>
</evidence>
<comment type="similarity">
    <text evidence="2">Belongs to the plant dirigent protein family.</text>
</comment>
<keyword evidence="12" id="KW-1185">Reference proteome</keyword>
<evidence type="ECO:0000256" key="6">
    <source>
        <dbReference type="ARBA" id="ARBA00022771"/>
    </source>
</evidence>
<feature type="transmembrane region" description="Helical" evidence="8">
    <location>
        <begin position="407"/>
        <end position="429"/>
    </location>
</feature>
<dbReference type="GO" id="GO:0008270">
    <property type="term" value="F:zinc ion binding"/>
    <property type="evidence" value="ECO:0007669"/>
    <property type="project" value="UniProtKB-KW"/>
</dbReference>
<dbReference type="InterPro" id="IPR044859">
    <property type="entry name" value="Allene_oxi_cyc_Dirigent"/>
</dbReference>
<proteinExistence type="inferred from homology"/>
<keyword evidence="8" id="KW-0812">Transmembrane</keyword>
<sequence>MPISKTVFISATLFSSLVAAAAYYQNISPTSLGFVEEKLTHIRFYFHDVVTGPNATIIISISPLMGKSKAPLPFGSLVMLEDPLTVGPEPDSKLIGKAQGFYTMVTQREDIDLELVMGMTITFTEGKFNGSTLSLFGRNYIFDPVREMPIVGGTGAFRFARGFVRAKTYSVDYYKGDAVVEYNVYVFHYSNQGFDASTPQERFSNGFEISPRSLGFHEEKLTHLHFFFHDVVSGPKPTMRIIAEPEGRAKDTFPFGTTVIIEDPLTAGPEPESKLIGKAQGLYTSISQVEMALMMVMTFAFTEGEFNGSTLSVLGRNNVELPVREMPIVGGTGVFQFARGIARTNFVTVDFSKGDAIVEYNVYVYHYLTPLLHSSSSNPDHFKEGLEYMVDPLLAKIEPTNMAKSKILFSLLFLLFTLFELFSSIIVTAEHPPFHRSISPKSLHLDRQKLSHLHFYFHDTVSGPRPTAVRVAQAQMTDKFPTQFGAVAMADDPLTIGPEPESKLIGRAQGIYASASQNDLGLMMVMNFEFSEGKYNGSTLSLLGRNAVFSAVREMPIVGGSGIFRLSPKSLGLRKEKLSHLHFYFHDILSGQNPTAVRVAQAAMTATSPTLFGAVMMADDPLTVGPEPNSKVIGKAQGIYASASQDDLGLLMVLNFAFMEGKYNGSTVSMLGRNAVFSGVREMSIVGGSGVFRFARGYAQAKTFWLNTTSGDAIVEYNVYEQLCRKTLWQQKNVQQGRLWMVMKYSTTTENLSRLFYDCPNYEYGIHCNFFYWVDGAKQPRFYRTISPTFLGLRKEKLTHLHFYFHDTASGPNPTATVVAQAQITKNSSTLFGAVAVMDDPLTVGPEPGSKIVEKPRESGRLLLMTRLGC</sequence>
<dbReference type="Pfam" id="PF06839">
    <property type="entry name" value="Zn_ribbon_GRF"/>
    <property type="match status" value="1"/>
</dbReference>
<dbReference type="GO" id="GO:0005576">
    <property type="term" value="C:extracellular region"/>
    <property type="evidence" value="ECO:0007669"/>
    <property type="project" value="UniProtKB-SubCell"/>
</dbReference>
<dbReference type="GO" id="GO:0009699">
    <property type="term" value="P:phenylpropanoid biosynthetic process"/>
    <property type="evidence" value="ECO:0007669"/>
    <property type="project" value="UniProtKB-ARBA"/>
</dbReference>
<evidence type="ECO:0000256" key="2">
    <source>
        <dbReference type="ARBA" id="ARBA00010746"/>
    </source>
</evidence>
<reference evidence="11 12" key="1">
    <citation type="submission" date="2019-01" db="EMBL/GenBank/DDBJ databases">
        <title>Sequencing of cultivated peanut Arachis hypogaea provides insights into genome evolution and oil improvement.</title>
        <authorList>
            <person name="Chen X."/>
        </authorList>
    </citation>
    <scope>NUCLEOTIDE SEQUENCE [LARGE SCALE GENOMIC DNA]</scope>
    <source>
        <strain evidence="12">cv. Fuhuasheng</strain>
        <tissue evidence="11">Leaves</tissue>
    </source>
</reference>
<comment type="subcellular location">
    <subcellularLocation>
        <location evidence="1">Secreted</location>
    </subcellularLocation>
</comment>
<evidence type="ECO:0000256" key="1">
    <source>
        <dbReference type="ARBA" id="ARBA00004613"/>
    </source>
</evidence>
<evidence type="ECO:0000313" key="12">
    <source>
        <dbReference type="Proteomes" id="UP000289738"/>
    </source>
</evidence>
<gene>
    <name evidence="11" type="ORF">Ahy_A06g026591</name>
</gene>
<keyword evidence="8" id="KW-1133">Transmembrane helix</keyword>
<dbReference type="EMBL" id="SDMP01000006">
    <property type="protein sequence ID" value="RYR51614.1"/>
    <property type="molecule type" value="Genomic_DNA"/>
</dbReference>
<keyword evidence="8" id="KW-0472">Membrane</keyword>
<evidence type="ECO:0000256" key="8">
    <source>
        <dbReference type="SAM" id="Phobius"/>
    </source>
</evidence>
<keyword evidence="5" id="KW-0479">Metal-binding</keyword>
<dbReference type="InterPro" id="IPR004265">
    <property type="entry name" value="Dirigent"/>
</dbReference>
<evidence type="ECO:0000256" key="5">
    <source>
        <dbReference type="ARBA" id="ARBA00022723"/>
    </source>
</evidence>
<evidence type="ECO:0000256" key="4">
    <source>
        <dbReference type="ARBA" id="ARBA00022525"/>
    </source>
</evidence>
<name>A0A445CL16_ARAHY</name>
<dbReference type="PANTHER" id="PTHR21495">
    <property type="entry name" value="NUCLEOPORIN-RELATED"/>
    <property type="match status" value="1"/>
</dbReference>
<feature type="signal peptide" evidence="9">
    <location>
        <begin position="1"/>
        <end position="22"/>
    </location>
</feature>
<dbReference type="Pfam" id="PF03018">
    <property type="entry name" value="Dirigent"/>
    <property type="match status" value="5"/>
</dbReference>
<feature type="domain" description="GRF-type" evidence="10">
    <location>
        <begin position="744"/>
        <end position="775"/>
    </location>
</feature>
<keyword evidence="4" id="KW-0964">Secreted</keyword>
<dbReference type="Gene3D" id="2.40.480.10">
    <property type="entry name" value="Allene oxide cyclase-like"/>
    <property type="match status" value="4"/>
</dbReference>
<dbReference type="InterPro" id="IPR010666">
    <property type="entry name" value="Znf_GRF"/>
</dbReference>
<comment type="subunit">
    <text evidence="3">Homodimer.</text>
</comment>
<keyword evidence="7" id="KW-0862">Zinc</keyword>
<organism evidence="11 12">
    <name type="scientific">Arachis hypogaea</name>
    <name type="common">Peanut</name>
    <dbReference type="NCBI Taxonomy" id="3818"/>
    <lineage>
        <taxon>Eukaryota</taxon>
        <taxon>Viridiplantae</taxon>
        <taxon>Streptophyta</taxon>
        <taxon>Embryophyta</taxon>
        <taxon>Tracheophyta</taxon>
        <taxon>Spermatophyta</taxon>
        <taxon>Magnoliopsida</taxon>
        <taxon>eudicotyledons</taxon>
        <taxon>Gunneridae</taxon>
        <taxon>Pentapetalae</taxon>
        <taxon>rosids</taxon>
        <taxon>fabids</taxon>
        <taxon>Fabales</taxon>
        <taxon>Fabaceae</taxon>
        <taxon>Papilionoideae</taxon>
        <taxon>50 kb inversion clade</taxon>
        <taxon>dalbergioids sensu lato</taxon>
        <taxon>Dalbergieae</taxon>
        <taxon>Pterocarpus clade</taxon>
        <taxon>Arachis</taxon>
    </lineage>
</organism>
<comment type="caution">
    <text evidence="11">The sequence shown here is derived from an EMBL/GenBank/DDBJ whole genome shotgun (WGS) entry which is preliminary data.</text>
</comment>
<accession>A0A445CL16</accession>
<evidence type="ECO:0000256" key="3">
    <source>
        <dbReference type="ARBA" id="ARBA00011738"/>
    </source>
</evidence>
<dbReference type="STRING" id="3818.A0A445CL16"/>
<dbReference type="Proteomes" id="UP000289738">
    <property type="component" value="Chromosome A06"/>
</dbReference>
<evidence type="ECO:0000256" key="9">
    <source>
        <dbReference type="SAM" id="SignalP"/>
    </source>
</evidence>
<feature type="chain" id="PRO_5019460583" description="GRF-type domain-containing protein" evidence="9">
    <location>
        <begin position="23"/>
        <end position="870"/>
    </location>
</feature>